<feature type="transmembrane region" description="Helical" evidence="1">
    <location>
        <begin position="51"/>
        <end position="71"/>
    </location>
</feature>
<protein>
    <submittedName>
        <fullName evidence="3">Endonuclease/exonuclease/phosphatase family metal-dependent hydrolase</fullName>
    </submittedName>
</protein>
<dbReference type="InterPro" id="IPR036691">
    <property type="entry name" value="Endo/exonu/phosph_ase_sf"/>
</dbReference>
<dbReference type="EMBL" id="JAUSSW010000002">
    <property type="protein sequence ID" value="MDQ0101430.1"/>
    <property type="molecule type" value="Genomic_DNA"/>
</dbReference>
<dbReference type="GO" id="GO:0004519">
    <property type="term" value="F:endonuclease activity"/>
    <property type="evidence" value="ECO:0007669"/>
    <property type="project" value="UniProtKB-KW"/>
</dbReference>
<dbReference type="GO" id="GO:0016787">
    <property type="term" value="F:hydrolase activity"/>
    <property type="evidence" value="ECO:0007669"/>
    <property type="project" value="UniProtKB-KW"/>
</dbReference>
<feature type="domain" description="Endonuclease/exonuclease/phosphatase" evidence="2">
    <location>
        <begin position="117"/>
        <end position="332"/>
    </location>
</feature>
<sequence>MSNPAPAVPAASKAHRRPSLAWTVFALLFAVPTAGISLFRAIPVEWPLPVVQLLSFTPWLVIPAAVALLFAVVGRRIWVIITTTALLAVQLFWLFPLDAGKPMELPAGTVTVPVKVMSLNTEYGEADASTIVQLVRENGIQILALQEHTQGLEDRLRAEGLEAILQHRVSEPSDDASGGAVYSVFPLEPDGLLPDTPFRMAVTRVLVSDQASGARSALNLTNVHALPPVDERIEQWRSDLGKIGRQASTPGNHLLMGDFNSSYDHPEFRAMLDSGRDGAKLVDVGTAAAGRLSPTWPMEGPQLPGTVLDHVVTSPRIGSTGYLVRKVPGSDHAAVLATLEVPAG</sequence>
<keyword evidence="3" id="KW-0540">Nuclease</keyword>
<dbReference type="Proteomes" id="UP001244563">
    <property type="component" value="Unassembled WGS sequence"/>
</dbReference>
<evidence type="ECO:0000313" key="3">
    <source>
        <dbReference type="EMBL" id="MDQ0101430.1"/>
    </source>
</evidence>
<evidence type="ECO:0000313" key="4">
    <source>
        <dbReference type="Proteomes" id="UP001244563"/>
    </source>
</evidence>
<organism evidence="3 4">
    <name type="scientific">Paenarthrobacter nicotinovorans</name>
    <name type="common">Arthrobacter nicotinovorans</name>
    <dbReference type="NCBI Taxonomy" id="29320"/>
    <lineage>
        <taxon>Bacteria</taxon>
        <taxon>Bacillati</taxon>
        <taxon>Actinomycetota</taxon>
        <taxon>Actinomycetes</taxon>
        <taxon>Micrococcales</taxon>
        <taxon>Micrococcaceae</taxon>
        <taxon>Paenarthrobacter</taxon>
    </lineage>
</organism>
<dbReference type="Gene3D" id="3.60.10.10">
    <property type="entry name" value="Endonuclease/exonuclease/phosphatase"/>
    <property type="match status" value="1"/>
</dbReference>
<comment type="caution">
    <text evidence="3">The sequence shown here is derived from an EMBL/GenBank/DDBJ whole genome shotgun (WGS) entry which is preliminary data.</text>
</comment>
<accession>A0ABT9TJ14</accession>
<dbReference type="Pfam" id="PF03372">
    <property type="entry name" value="Exo_endo_phos"/>
    <property type="match status" value="1"/>
</dbReference>
<feature type="transmembrane region" description="Helical" evidence="1">
    <location>
        <begin position="77"/>
        <end position="95"/>
    </location>
</feature>
<dbReference type="RefSeq" id="WP_064722242.1">
    <property type="nucleotide sequence ID" value="NZ_BDDW01000003.1"/>
</dbReference>
<gene>
    <name evidence="3" type="ORF">J2T10_001063</name>
</gene>
<reference evidence="3 4" key="1">
    <citation type="submission" date="2023-07" db="EMBL/GenBank/DDBJ databases">
        <title>Sorghum-associated microbial communities from plants grown in Nebraska, USA.</title>
        <authorList>
            <person name="Schachtman D."/>
        </authorList>
    </citation>
    <scope>NUCLEOTIDE SEQUENCE [LARGE SCALE GENOMIC DNA]</scope>
    <source>
        <strain evidence="3 4">CC523</strain>
    </source>
</reference>
<feature type="transmembrane region" description="Helical" evidence="1">
    <location>
        <begin position="20"/>
        <end position="39"/>
    </location>
</feature>
<keyword evidence="3" id="KW-0255">Endonuclease</keyword>
<keyword evidence="1" id="KW-1133">Transmembrane helix</keyword>
<evidence type="ECO:0000259" key="2">
    <source>
        <dbReference type="Pfam" id="PF03372"/>
    </source>
</evidence>
<keyword evidence="1" id="KW-0472">Membrane</keyword>
<name>A0ABT9TJ14_PAENI</name>
<keyword evidence="4" id="KW-1185">Reference proteome</keyword>
<keyword evidence="1" id="KW-0812">Transmembrane</keyword>
<dbReference type="InterPro" id="IPR005135">
    <property type="entry name" value="Endo/exonuclease/phosphatase"/>
</dbReference>
<evidence type="ECO:0000256" key="1">
    <source>
        <dbReference type="SAM" id="Phobius"/>
    </source>
</evidence>
<dbReference type="SUPFAM" id="SSF56219">
    <property type="entry name" value="DNase I-like"/>
    <property type="match status" value="1"/>
</dbReference>
<proteinExistence type="predicted"/>
<keyword evidence="3" id="KW-0378">Hydrolase</keyword>